<dbReference type="Gene3D" id="2.60.40.10">
    <property type="entry name" value="Immunoglobulins"/>
    <property type="match status" value="1"/>
</dbReference>
<dbReference type="InterPro" id="IPR013783">
    <property type="entry name" value="Ig-like_fold"/>
</dbReference>
<keyword evidence="3" id="KW-1185">Reference proteome</keyword>
<dbReference type="SMART" id="SM00408">
    <property type="entry name" value="IGc2"/>
    <property type="match status" value="1"/>
</dbReference>
<dbReference type="InterPro" id="IPR013098">
    <property type="entry name" value="Ig_I-set"/>
</dbReference>
<dbReference type="PROSITE" id="PS50835">
    <property type="entry name" value="IG_LIKE"/>
    <property type="match status" value="1"/>
</dbReference>
<accession>A0ABN9LVC9</accession>
<feature type="domain" description="Ig-like" evidence="1">
    <location>
        <begin position="73"/>
        <end position="157"/>
    </location>
</feature>
<sequence length="173" mass="19373">MCQERSRTAPGTLTHGTLRSNMIAEFRRPQIQNGSGTTSGSCREVAYQHLLRASAENTYKRPEYTECTLAEAPKFTQPLNDRTTTNGYTTKLYCSVRGSPKPKVVWMKNQMEIREDPKFRSLVNQGVCSLEIRKPCAFDGGVYTCKAVNSLGEATVDCKLCVKGKRKCSEFND</sequence>
<proteinExistence type="predicted"/>
<dbReference type="Proteomes" id="UP001176940">
    <property type="component" value="Unassembled WGS sequence"/>
</dbReference>
<dbReference type="InterPro" id="IPR003598">
    <property type="entry name" value="Ig_sub2"/>
</dbReference>
<dbReference type="InterPro" id="IPR036179">
    <property type="entry name" value="Ig-like_dom_sf"/>
</dbReference>
<organism evidence="2 3">
    <name type="scientific">Ranitomeya imitator</name>
    <name type="common">mimic poison frog</name>
    <dbReference type="NCBI Taxonomy" id="111125"/>
    <lineage>
        <taxon>Eukaryota</taxon>
        <taxon>Metazoa</taxon>
        <taxon>Chordata</taxon>
        <taxon>Craniata</taxon>
        <taxon>Vertebrata</taxon>
        <taxon>Euteleostomi</taxon>
        <taxon>Amphibia</taxon>
        <taxon>Batrachia</taxon>
        <taxon>Anura</taxon>
        <taxon>Neobatrachia</taxon>
        <taxon>Hyloidea</taxon>
        <taxon>Dendrobatidae</taxon>
        <taxon>Dendrobatinae</taxon>
        <taxon>Ranitomeya</taxon>
    </lineage>
</organism>
<dbReference type="Pfam" id="PF07679">
    <property type="entry name" value="I-set"/>
    <property type="match status" value="1"/>
</dbReference>
<evidence type="ECO:0000313" key="3">
    <source>
        <dbReference type="Proteomes" id="UP001176940"/>
    </source>
</evidence>
<dbReference type="InterPro" id="IPR007110">
    <property type="entry name" value="Ig-like_dom"/>
</dbReference>
<gene>
    <name evidence="2" type="ORF">RIMI_LOCUS13579971</name>
</gene>
<dbReference type="PANTHER" id="PTHR47633">
    <property type="entry name" value="IMMUNOGLOBULIN"/>
    <property type="match status" value="1"/>
</dbReference>
<evidence type="ECO:0000259" key="1">
    <source>
        <dbReference type="PROSITE" id="PS50835"/>
    </source>
</evidence>
<dbReference type="EMBL" id="CAUEEQ010033732">
    <property type="protein sequence ID" value="CAJ0951716.1"/>
    <property type="molecule type" value="Genomic_DNA"/>
</dbReference>
<evidence type="ECO:0000313" key="2">
    <source>
        <dbReference type="EMBL" id="CAJ0951716.1"/>
    </source>
</evidence>
<protein>
    <recommendedName>
        <fullName evidence="1">Ig-like domain-containing protein</fullName>
    </recommendedName>
</protein>
<comment type="caution">
    <text evidence="2">The sequence shown here is derived from an EMBL/GenBank/DDBJ whole genome shotgun (WGS) entry which is preliminary data.</text>
</comment>
<reference evidence="2" key="1">
    <citation type="submission" date="2023-07" db="EMBL/GenBank/DDBJ databases">
        <authorList>
            <person name="Stuckert A."/>
        </authorList>
    </citation>
    <scope>NUCLEOTIDE SEQUENCE</scope>
</reference>
<dbReference type="SUPFAM" id="SSF48726">
    <property type="entry name" value="Immunoglobulin"/>
    <property type="match status" value="1"/>
</dbReference>
<name>A0ABN9LVC9_9NEOB</name>